<dbReference type="EMBL" id="FOIB01000003">
    <property type="protein sequence ID" value="SET78501.1"/>
    <property type="molecule type" value="Genomic_DNA"/>
</dbReference>
<dbReference type="InterPro" id="IPR007315">
    <property type="entry name" value="PIG-V/Gpi18"/>
</dbReference>
<comment type="subcellular location">
    <subcellularLocation>
        <location evidence="1">Endoplasmic reticulum membrane</location>
        <topology evidence="1">Multi-pass membrane protein</topology>
    </subcellularLocation>
</comment>
<dbReference type="GO" id="GO:0031501">
    <property type="term" value="C:mannosyltransferase complex"/>
    <property type="evidence" value="ECO:0007669"/>
    <property type="project" value="TreeGrafter"/>
</dbReference>
<evidence type="ECO:0000256" key="1">
    <source>
        <dbReference type="ARBA" id="ARBA00004477"/>
    </source>
</evidence>
<dbReference type="PANTHER" id="PTHR12468">
    <property type="entry name" value="GPI MANNOSYLTRANSFERASE 2"/>
    <property type="match status" value="1"/>
</dbReference>
<proteinExistence type="predicted"/>
<dbReference type="GO" id="GO:0006506">
    <property type="term" value="P:GPI anchor biosynthetic process"/>
    <property type="evidence" value="ECO:0007669"/>
    <property type="project" value="UniProtKB-UniPathway"/>
</dbReference>
<comment type="pathway">
    <text evidence="2">Glycolipid biosynthesis; glycosylphosphatidylinositol-anchor biosynthesis.</text>
</comment>
<feature type="transmembrane region" description="Helical" evidence="10">
    <location>
        <begin position="287"/>
        <end position="305"/>
    </location>
</feature>
<organism evidence="11 14">
    <name type="scientific">Myxococcus fulvus</name>
    <dbReference type="NCBI Taxonomy" id="33"/>
    <lineage>
        <taxon>Bacteria</taxon>
        <taxon>Pseudomonadati</taxon>
        <taxon>Myxococcota</taxon>
        <taxon>Myxococcia</taxon>
        <taxon>Myxococcales</taxon>
        <taxon>Cystobacterineae</taxon>
        <taxon>Myxococcaceae</taxon>
        <taxon>Myxococcus</taxon>
    </lineage>
</organism>
<evidence type="ECO:0000256" key="8">
    <source>
        <dbReference type="ARBA" id="ARBA00022989"/>
    </source>
</evidence>
<dbReference type="EMBL" id="BJXR01000039">
    <property type="protein sequence ID" value="GEN10619.1"/>
    <property type="molecule type" value="Genomic_DNA"/>
</dbReference>
<dbReference type="STRING" id="1334629.MFUL124B02_24160"/>
<keyword evidence="5" id="KW-0808">Transferase</keyword>
<keyword evidence="3" id="KW-0337">GPI-anchor biosynthesis</keyword>
<evidence type="ECO:0000256" key="7">
    <source>
        <dbReference type="ARBA" id="ARBA00022824"/>
    </source>
</evidence>
<dbReference type="GO" id="GO:0004376">
    <property type="term" value="F:GPI mannosyltransferase activity"/>
    <property type="evidence" value="ECO:0007669"/>
    <property type="project" value="InterPro"/>
</dbReference>
<evidence type="ECO:0000256" key="10">
    <source>
        <dbReference type="SAM" id="Phobius"/>
    </source>
</evidence>
<keyword evidence="4 12" id="KW-0328">Glycosyltransferase</keyword>
<dbReference type="Pfam" id="PF04188">
    <property type="entry name" value="Mannosyl_trans2"/>
    <property type="match status" value="1"/>
</dbReference>
<keyword evidence="8 10" id="KW-1133">Transmembrane helix</keyword>
<feature type="transmembrane region" description="Helical" evidence="10">
    <location>
        <begin position="355"/>
        <end position="376"/>
    </location>
</feature>
<evidence type="ECO:0000313" key="11">
    <source>
        <dbReference type="EMBL" id="GEN10619.1"/>
    </source>
</evidence>
<gene>
    <name evidence="11" type="ORF">MFU01_56560</name>
    <name evidence="12" type="ORF">SAMN05443572_103210</name>
</gene>
<dbReference type="RefSeq" id="WP_074951990.1">
    <property type="nucleotide sequence ID" value="NZ_BJXR01000039.1"/>
</dbReference>
<name>A0A511T8Y7_MYXFU</name>
<dbReference type="AlphaFoldDB" id="A0A511T8Y7"/>
<reference evidence="11 14" key="2">
    <citation type="submission" date="2019-07" db="EMBL/GenBank/DDBJ databases">
        <title>Whole genome shotgun sequence of Myxococcus fulvus NBRC 100333.</title>
        <authorList>
            <person name="Hosoyama A."/>
            <person name="Uohara A."/>
            <person name="Ohji S."/>
            <person name="Ichikawa N."/>
        </authorList>
    </citation>
    <scope>NUCLEOTIDE SEQUENCE [LARGE SCALE GENOMIC DNA]</scope>
    <source>
        <strain evidence="11 14">NBRC 100333</strain>
    </source>
</reference>
<sequence length="382" mass="42773">MSTDVPVTEEAVRPAPWRARLRALGSELAFPVSLFFFSRLALLLLARVSLVFDNRLHRPPFQQTGPAGLDAFCRWDCGWYTEIARQGYERPQATNFFPLLPMLGRLVREATGLSIQVSLVLVANVAGLLGLIVLYRLFRTLEDEDTARAALLLFTAYPFAFFQSAGYPESWMVFLTALAVLLSLRGRHWWAALALGFGGLSRHLSLVAGLSLLYQQLRSRGGGLKAWFHRDILALAVPLVVTSLYFVFLAWKFGDPQLWWKVRAGEWSGAWSGLGTWWLRDDWAPEVSLYVAVSFIPGVGALLLARRRQWWPLAAFGIPLMLVLWTVGLVGLGRYSAAVWPAFLPLGAWLARRPALRGPVVLGMALFQGMLVFLFVHSYPIN</sequence>
<keyword evidence="9 10" id="KW-0472">Membrane</keyword>
<feature type="transmembrane region" description="Helical" evidence="10">
    <location>
        <begin position="113"/>
        <end position="138"/>
    </location>
</feature>
<evidence type="ECO:0000313" key="13">
    <source>
        <dbReference type="Proteomes" id="UP000183760"/>
    </source>
</evidence>
<dbReference type="OrthoDB" id="573863at2"/>
<evidence type="ECO:0000313" key="12">
    <source>
        <dbReference type="EMBL" id="SET78501.1"/>
    </source>
</evidence>
<dbReference type="Proteomes" id="UP000183760">
    <property type="component" value="Unassembled WGS sequence"/>
</dbReference>
<evidence type="ECO:0000256" key="4">
    <source>
        <dbReference type="ARBA" id="ARBA00022676"/>
    </source>
</evidence>
<accession>A0A511T8Y7</accession>
<protein>
    <submittedName>
        <fullName evidence="12">Mannosyltransferase (PIG-V)</fullName>
    </submittedName>
    <submittedName>
        <fullName evidence="11">Membrane protein</fullName>
    </submittedName>
</protein>
<evidence type="ECO:0000313" key="14">
    <source>
        <dbReference type="Proteomes" id="UP000321514"/>
    </source>
</evidence>
<reference evidence="12 13" key="1">
    <citation type="submission" date="2016-10" db="EMBL/GenBank/DDBJ databases">
        <authorList>
            <person name="Varghese N."/>
            <person name="Submissions S."/>
        </authorList>
    </citation>
    <scope>NUCLEOTIDE SEQUENCE [LARGE SCALE GENOMIC DNA]</scope>
    <source>
        <strain evidence="12 13">DSM 16525</strain>
    </source>
</reference>
<evidence type="ECO:0000256" key="2">
    <source>
        <dbReference type="ARBA" id="ARBA00004687"/>
    </source>
</evidence>
<keyword evidence="13" id="KW-1185">Reference proteome</keyword>
<feature type="transmembrane region" description="Helical" evidence="10">
    <location>
        <begin position="312"/>
        <end position="335"/>
    </location>
</feature>
<evidence type="ECO:0000256" key="9">
    <source>
        <dbReference type="ARBA" id="ARBA00023136"/>
    </source>
</evidence>
<dbReference type="PANTHER" id="PTHR12468:SF2">
    <property type="entry name" value="GPI MANNOSYLTRANSFERASE 2"/>
    <property type="match status" value="1"/>
</dbReference>
<dbReference type="GO" id="GO:0000009">
    <property type="term" value="F:alpha-1,6-mannosyltransferase activity"/>
    <property type="evidence" value="ECO:0007669"/>
    <property type="project" value="InterPro"/>
</dbReference>
<evidence type="ECO:0000256" key="6">
    <source>
        <dbReference type="ARBA" id="ARBA00022692"/>
    </source>
</evidence>
<feature type="transmembrane region" description="Helical" evidence="10">
    <location>
        <begin position="232"/>
        <end position="251"/>
    </location>
</feature>
<keyword evidence="7" id="KW-0256">Endoplasmic reticulum</keyword>
<keyword evidence="6 10" id="KW-0812">Transmembrane</keyword>
<dbReference type="Proteomes" id="UP000321514">
    <property type="component" value="Unassembled WGS sequence"/>
</dbReference>
<evidence type="ECO:0000256" key="5">
    <source>
        <dbReference type="ARBA" id="ARBA00022679"/>
    </source>
</evidence>
<feature type="transmembrane region" description="Helical" evidence="10">
    <location>
        <begin position="28"/>
        <end position="52"/>
    </location>
</feature>
<comment type="caution">
    <text evidence="11">The sequence shown here is derived from an EMBL/GenBank/DDBJ whole genome shotgun (WGS) entry which is preliminary data.</text>
</comment>
<feature type="transmembrane region" description="Helical" evidence="10">
    <location>
        <begin position="150"/>
        <end position="168"/>
    </location>
</feature>
<evidence type="ECO:0000256" key="3">
    <source>
        <dbReference type="ARBA" id="ARBA00022502"/>
    </source>
</evidence>
<feature type="transmembrane region" description="Helical" evidence="10">
    <location>
        <begin position="188"/>
        <end position="212"/>
    </location>
</feature>
<dbReference type="GO" id="GO:0016020">
    <property type="term" value="C:membrane"/>
    <property type="evidence" value="ECO:0007669"/>
    <property type="project" value="GOC"/>
</dbReference>
<dbReference type="UniPathway" id="UPA00196"/>